<comment type="function">
    <text evidence="16">Component of the MICOS complex, a large protein complex of the mitochondrial inner membrane that plays crucial roles in the maintenance of crista junctions, inner membrane architecture, and formation of contact sites to the outer membrane.</text>
</comment>
<dbReference type="InterPro" id="IPR036615">
    <property type="entry name" value="Mur_ligase_C_dom_sf"/>
</dbReference>
<evidence type="ECO:0000256" key="5">
    <source>
        <dbReference type="ARBA" id="ARBA00022598"/>
    </source>
</evidence>
<comment type="catalytic activity">
    <reaction evidence="15">
        <text>(6S)-5,6,7,8-tetrahydrofolyl-(gamma-L-Glu)(n) + L-glutamate + ATP = (6S)-5,6,7,8-tetrahydrofolyl-(gamma-L-Glu)(n+1) + ADP + phosphate + H(+)</text>
        <dbReference type="Rhea" id="RHEA:10580"/>
        <dbReference type="Rhea" id="RHEA-COMP:14738"/>
        <dbReference type="Rhea" id="RHEA-COMP:14740"/>
        <dbReference type="ChEBI" id="CHEBI:15378"/>
        <dbReference type="ChEBI" id="CHEBI:29985"/>
        <dbReference type="ChEBI" id="CHEBI:30616"/>
        <dbReference type="ChEBI" id="CHEBI:43474"/>
        <dbReference type="ChEBI" id="CHEBI:141005"/>
        <dbReference type="ChEBI" id="CHEBI:456216"/>
        <dbReference type="EC" id="6.3.2.17"/>
    </reaction>
</comment>
<evidence type="ECO:0000256" key="8">
    <source>
        <dbReference type="ARBA" id="ARBA00022741"/>
    </source>
</evidence>
<dbReference type="Pfam" id="PF09731">
    <property type="entry name" value="Mitofilin"/>
    <property type="match status" value="1"/>
</dbReference>
<dbReference type="NCBIfam" id="TIGR01499">
    <property type="entry name" value="folC"/>
    <property type="match status" value="1"/>
</dbReference>
<keyword evidence="19" id="KW-1185">Reference proteome</keyword>
<proteinExistence type="inferred from homology"/>
<comment type="similarity">
    <text evidence="2">Belongs to the folylpolyglutamate synthase family.</text>
</comment>
<evidence type="ECO:0000256" key="3">
    <source>
        <dbReference type="ARBA" id="ARBA00010877"/>
    </source>
</evidence>
<dbReference type="SMART" id="SM00174">
    <property type="entry name" value="RHO"/>
    <property type="match status" value="1"/>
</dbReference>
<dbReference type="InterPro" id="IPR018109">
    <property type="entry name" value="Folylpolyglutamate_synth_CS"/>
</dbReference>
<feature type="region of interest" description="Disordered" evidence="17">
    <location>
        <begin position="349"/>
        <end position="423"/>
    </location>
</feature>
<keyword evidence="7" id="KW-0479">Metal-binding</keyword>
<name>A0A2C5YVW9_9HYPO</name>
<dbReference type="Gene3D" id="3.40.50.300">
    <property type="entry name" value="P-loop containing nucleotide triphosphate hydrolases"/>
    <property type="match status" value="1"/>
</dbReference>
<dbReference type="PROSITE" id="PS51419">
    <property type="entry name" value="RAB"/>
    <property type="match status" value="1"/>
</dbReference>
<feature type="region of interest" description="Disordered" evidence="17">
    <location>
        <begin position="102"/>
        <end position="138"/>
    </location>
</feature>
<dbReference type="UniPathway" id="UPA00850"/>
<dbReference type="PANTHER" id="PTHR11136:SF5">
    <property type="entry name" value="FOLYLPOLYGLUTAMATE SYNTHASE, MITOCHONDRIAL"/>
    <property type="match status" value="1"/>
</dbReference>
<dbReference type="InterPro" id="IPR027417">
    <property type="entry name" value="P-loop_NTPase"/>
</dbReference>
<dbReference type="PANTHER" id="PTHR11136">
    <property type="entry name" value="FOLYLPOLYGLUTAMATE SYNTHASE-RELATED"/>
    <property type="match status" value="1"/>
</dbReference>
<dbReference type="GO" id="GO:0005524">
    <property type="term" value="F:ATP binding"/>
    <property type="evidence" value="ECO:0007669"/>
    <property type="project" value="UniProtKB-KW"/>
</dbReference>
<evidence type="ECO:0000313" key="19">
    <source>
        <dbReference type="Proteomes" id="UP000226431"/>
    </source>
</evidence>
<evidence type="ECO:0000256" key="15">
    <source>
        <dbReference type="ARBA" id="ARBA00047493"/>
    </source>
</evidence>
<feature type="region of interest" description="Disordered" evidence="17">
    <location>
        <begin position="185"/>
        <end position="257"/>
    </location>
</feature>
<keyword evidence="12 16" id="KW-1133">Transmembrane helix</keyword>
<evidence type="ECO:0000256" key="14">
    <source>
        <dbReference type="ARBA" id="ARBA00023136"/>
    </source>
</evidence>
<comment type="subunit">
    <text evidence="16">Component of the mitochondrial contact site and cristae organizing system (MICOS) complex.</text>
</comment>
<comment type="similarity">
    <text evidence="3 16">Belongs to the MICOS complex subunit Mic60 family.</text>
</comment>
<dbReference type="PROSITE" id="PS01012">
    <property type="entry name" value="FOLYLPOLYGLU_SYNT_2"/>
    <property type="match status" value="1"/>
</dbReference>
<dbReference type="Pfam" id="PF00071">
    <property type="entry name" value="Ras"/>
    <property type="match status" value="1"/>
</dbReference>
<feature type="region of interest" description="Disordered" evidence="17">
    <location>
        <begin position="265"/>
        <end position="284"/>
    </location>
</feature>
<dbReference type="GO" id="GO:0004326">
    <property type="term" value="F:tetrahydrofolylpolyglutamate synthase activity"/>
    <property type="evidence" value="ECO:0007669"/>
    <property type="project" value="UniProtKB-EC"/>
</dbReference>
<dbReference type="InterPro" id="IPR019133">
    <property type="entry name" value="MIC60"/>
</dbReference>
<evidence type="ECO:0000256" key="10">
    <source>
        <dbReference type="ARBA" id="ARBA00022840"/>
    </source>
</evidence>
<dbReference type="GO" id="GO:0005829">
    <property type="term" value="C:cytosol"/>
    <property type="evidence" value="ECO:0007669"/>
    <property type="project" value="TreeGrafter"/>
</dbReference>
<dbReference type="GO" id="GO:0005525">
    <property type="term" value="F:GTP binding"/>
    <property type="evidence" value="ECO:0007669"/>
    <property type="project" value="InterPro"/>
</dbReference>
<evidence type="ECO:0000256" key="7">
    <source>
        <dbReference type="ARBA" id="ARBA00022723"/>
    </source>
</evidence>
<dbReference type="GO" id="GO:0003924">
    <property type="term" value="F:GTPase activity"/>
    <property type="evidence" value="ECO:0007669"/>
    <property type="project" value="InterPro"/>
</dbReference>
<dbReference type="SUPFAM" id="SSF53244">
    <property type="entry name" value="MurD-like peptide ligases, peptide-binding domain"/>
    <property type="match status" value="1"/>
</dbReference>
<dbReference type="Gene3D" id="3.90.190.20">
    <property type="entry name" value="Mur ligase, C-terminal domain"/>
    <property type="match status" value="1"/>
</dbReference>
<evidence type="ECO:0000256" key="9">
    <source>
        <dbReference type="ARBA" id="ARBA00022792"/>
    </source>
</evidence>
<reference evidence="18 19" key="1">
    <citation type="submission" date="2017-06" db="EMBL/GenBank/DDBJ databases">
        <title>Ant-infecting Ophiocordyceps genomes reveal a high diversity of potential behavioral manipulation genes and a possible major role for enterotoxins.</title>
        <authorList>
            <person name="De Bekker C."/>
            <person name="Evans H.C."/>
            <person name="Brachmann A."/>
            <person name="Hughes D.P."/>
        </authorList>
    </citation>
    <scope>NUCLEOTIDE SEQUENCE [LARGE SCALE GENOMIC DNA]</scope>
    <source>
        <strain evidence="18 19">Map16</strain>
    </source>
</reference>
<evidence type="ECO:0000256" key="17">
    <source>
        <dbReference type="SAM" id="MobiDB-lite"/>
    </source>
</evidence>
<dbReference type="PRINTS" id="PR00449">
    <property type="entry name" value="RASTRNSFRMNG"/>
</dbReference>
<evidence type="ECO:0000256" key="2">
    <source>
        <dbReference type="ARBA" id="ARBA00008276"/>
    </source>
</evidence>
<gene>
    <name evidence="18" type="ORF">CDD80_5475</name>
</gene>
<dbReference type="SUPFAM" id="SSF52540">
    <property type="entry name" value="P-loop containing nucleoside triphosphate hydrolases"/>
    <property type="match status" value="1"/>
</dbReference>
<comment type="pathway">
    <text evidence="1">Cofactor biosynthesis; tetrahydrofolylpolyglutamate biosynthesis.</text>
</comment>
<evidence type="ECO:0000256" key="6">
    <source>
        <dbReference type="ARBA" id="ARBA00022692"/>
    </source>
</evidence>
<dbReference type="InterPro" id="IPR036565">
    <property type="entry name" value="Mur-like_cat_sf"/>
</dbReference>
<feature type="transmembrane region" description="Helical" evidence="16">
    <location>
        <begin position="290"/>
        <end position="309"/>
    </location>
</feature>
<dbReference type="PROSITE" id="PS51421">
    <property type="entry name" value="RAS"/>
    <property type="match status" value="1"/>
</dbReference>
<dbReference type="GO" id="GO:0005743">
    <property type="term" value="C:mitochondrial inner membrane"/>
    <property type="evidence" value="ECO:0007669"/>
    <property type="project" value="UniProtKB-SubCell"/>
</dbReference>
<keyword evidence="10" id="KW-0067">ATP-binding</keyword>
<dbReference type="InterPro" id="IPR001645">
    <property type="entry name" value="Folylpolyglutamate_synth"/>
</dbReference>
<organism evidence="18 19">
    <name type="scientific">Ophiocordyceps camponoti-rufipedis</name>
    <dbReference type="NCBI Taxonomy" id="2004952"/>
    <lineage>
        <taxon>Eukaryota</taxon>
        <taxon>Fungi</taxon>
        <taxon>Dikarya</taxon>
        <taxon>Ascomycota</taxon>
        <taxon>Pezizomycotina</taxon>
        <taxon>Sordariomycetes</taxon>
        <taxon>Hypocreomycetidae</taxon>
        <taxon>Hypocreales</taxon>
        <taxon>Ophiocordycipitaceae</taxon>
        <taxon>Ophiocordyceps</taxon>
    </lineage>
</organism>
<evidence type="ECO:0000256" key="12">
    <source>
        <dbReference type="ARBA" id="ARBA00022989"/>
    </source>
</evidence>
<accession>A0A2C5YVW9</accession>
<evidence type="ECO:0000256" key="1">
    <source>
        <dbReference type="ARBA" id="ARBA00005150"/>
    </source>
</evidence>
<dbReference type="SMART" id="SM00173">
    <property type="entry name" value="RAS"/>
    <property type="match status" value="1"/>
</dbReference>
<evidence type="ECO:0000256" key="16">
    <source>
        <dbReference type="RuleBase" id="RU363000"/>
    </source>
</evidence>
<keyword evidence="11" id="KW-0460">Magnesium</keyword>
<feature type="compositionally biased region" description="Polar residues" evidence="17">
    <location>
        <begin position="205"/>
        <end position="215"/>
    </location>
</feature>
<keyword evidence="8" id="KW-0547">Nucleotide-binding</keyword>
<dbReference type="EMBL" id="NJES01000542">
    <property type="protein sequence ID" value="PHH71174.1"/>
    <property type="molecule type" value="Genomic_DNA"/>
</dbReference>
<dbReference type="InterPro" id="IPR001806">
    <property type="entry name" value="Small_GTPase"/>
</dbReference>
<evidence type="ECO:0000256" key="11">
    <source>
        <dbReference type="ARBA" id="ARBA00022842"/>
    </source>
</evidence>
<feature type="compositionally biased region" description="Pro residues" evidence="17">
    <location>
        <begin position="269"/>
        <end position="280"/>
    </location>
</feature>
<dbReference type="GO" id="GO:0046872">
    <property type="term" value="F:metal ion binding"/>
    <property type="evidence" value="ECO:0007669"/>
    <property type="project" value="UniProtKB-KW"/>
</dbReference>
<evidence type="ECO:0000256" key="4">
    <source>
        <dbReference type="ARBA" id="ARBA00022563"/>
    </source>
</evidence>
<keyword evidence="9 16" id="KW-0999">Mitochondrion inner membrane</keyword>
<dbReference type="OrthoDB" id="10261039at2759"/>
<sequence>MYYRNANCAVVVYDITQSSSLDKAKAWVKELQRQANENIIIALAGNKLDLVTQQPDKRAISTNEAEAYAREAGLLFFETSAKTAENVRELFTAIAKKLPLDQVGPRHARPGQRPGVSLNPENANTNSQLLDEQSSSSKPALAKEFAMLRSSLRSARPLGSASFAAASRRQLAVAAAYRGSLRLNGNRSLSDRKTPGPGASETPVLPSSKTLTSQRVAPPDGLGEPKLGAATKLPPTPPTPEEVSGGPPRPPSTIDDVGESTLLQKEMPAAPPPPSPPPPRTKSFGRRLRNLAFGVVLLSVAGFGGGALYSRSNDNFHDFFTEYVPYGEQAVLYLEEMDYKKKFPHIQGRAASHQDSKQVKISAQSGASWRVADSGEPSGRHSNASPKVKELAGSSPKTTTTTTEKEPAKASPPESKVLEPAVKSSKVTPKIVTETVKEPEVNEPSMFTRLKSIDLMSLPDAKEPIVRDLVRMLNDLILVINADGAHARYGTTVEKAKKDVADVGARLRAMKTAVEKKAASEVKSAIGEFEKAATDLVERVEQKMAMQEQGWRQEFEEEMKAVRDKYEERVRLVTHLEQQRAEATVENQLKQQALSLKREFAREVKKQVEEERQGRLGKLEELSSTVSELEKLMTGWNEVVDSNLKTQQLHVAVEAVRARLEDGQNPRPFIRELVALKEIATDDAVVEAAIGSVNPAAYQRGIATSLQLVDRFRRVASEVRKASLLPEEAGVASHASSWALSHVLFKKQGLAAGDDVESILTRAQTHLEEGDLDSAAREMNGLQGWAKALSRDWLGEVRKVLEVRQALDIANHRPSSMTNTMTTPRLIFTRSFVTAARTYDEALSKLTALPPNKTAKALFKASASTTRKKKVHSRALQEMTAWLAHAGYQPSDLSRLRTVHVAGTKGKGTVCALVTAMLLRSGLSGPVGTYTSPHLVTPRERIAVDGSSLSRQEFADAVFELDDRIAASTSERPFFFRFMTLLAWHVFLSRQMEHVVMECGIGGEHDATNILPPEAVSATVITQLDHDHVAMLGDSLGSIAWHKAGIMKAGVRCFALRPDDLAAAEMLRARAVERHVAGEALVEVNDDVLNVWPGVDDKDTQETPFTTKVRKANQALAALAVREHLGLTRPDETPLDALSSLTPPLLQGMRECRLRGRREVLVRGETEWLLDVAHTPRSLEAVGSWAAGYWAAARGGMLILVFAVQPDRDPLELLCALHRGMREIQSGASAWFRVVIFVGDRADKSLQRAREDMAWKLQRTEYMLARFIEPTVEDALGWAEMQGELDFERPLRVLVTGSMRLVGDALRLLDPDMPS</sequence>
<keyword evidence="13 16" id="KW-0496">Mitochondrion</keyword>
<keyword evidence="4" id="KW-0554">One-carbon metabolism</keyword>
<keyword evidence="5" id="KW-0436">Ligase</keyword>
<feature type="compositionally biased region" description="Polar residues" evidence="17">
    <location>
        <begin position="119"/>
        <end position="138"/>
    </location>
</feature>
<keyword evidence="14 16" id="KW-0472">Membrane</keyword>
<comment type="subcellular location">
    <subcellularLocation>
        <location evidence="16">Mitochondrion inner membrane</location>
        <topology evidence="16">Single-pass membrane protein</topology>
    </subcellularLocation>
</comment>
<dbReference type="Gene3D" id="3.40.1190.10">
    <property type="entry name" value="Mur-like, catalytic domain"/>
    <property type="match status" value="1"/>
</dbReference>
<evidence type="ECO:0000313" key="18">
    <source>
        <dbReference type="EMBL" id="PHH71174.1"/>
    </source>
</evidence>
<dbReference type="STRING" id="2004952.A0A2C5YVW9"/>
<dbReference type="Proteomes" id="UP000226431">
    <property type="component" value="Unassembled WGS sequence"/>
</dbReference>
<keyword evidence="6 16" id="KW-0812">Transmembrane</keyword>
<protein>
    <recommendedName>
        <fullName evidence="16">MICOS complex subunit MIC60</fullName>
    </recommendedName>
    <alternativeName>
        <fullName evidence="16">Mitofilin</fullName>
    </alternativeName>
</protein>
<comment type="caution">
    <text evidence="18">The sequence shown here is derived from an EMBL/GenBank/DDBJ whole genome shotgun (WGS) entry which is preliminary data.</text>
</comment>
<dbReference type="SMART" id="SM00175">
    <property type="entry name" value="RAB"/>
    <property type="match status" value="1"/>
</dbReference>
<dbReference type="GO" id="GO:0006730">
    <property type="term" value="P:one-carbon metabolic process"/>
    <property type="evidence" value="ECO:0007669"/>
    <property type="project" value="UniProtKB-KW"/>
</dbReference>
<dbReference type="SUPFAM" id="SSF53623">
    <property type="entry name" value="MurD-like peptide ligases, catalytic domain"/>
    <property type="match status" value="1"/>
</dbReference>
<evidence type="ECO:0000256" key="13">
    <source>
        <dbReference type="ARBA" id="ARBA00023128"/>
    </source>
</evidence>